<dbReference type="EMBL" id="VJWX01000813">
    <property type="protein sequence ID" value="TVT14993.1"/>
    <property type="molecule type" value="Genomic_DNA"/>
</dbReference>
<gene>
    <name evidence="1" type="ORF">FNH05_37115</name>
</gene>
<evidence type="ECO:0000313" key="1">
    <source>
        <dbReference type="EMBL" id="TVT14993.1"/>
    </source>
</evidence>
<reference evidence="1 2" key="1">
    <citation type="submission" date="2019-07" db="EMBL/GenBank/DDBJ databases">
        <authorList>
            <person name="Duangmal K."/>
            <person name="Teo W.F.A."/>
        </authorList>
    </citation>
    <scope>NUCLEOTIDE SEQUENCE [LARGE SCALE GENOMIC DNA]</scope>
    <source>
        <strain evidence="1 2">TBRC 6029</strain>
    </source>
</reference>
<proteinExistence type="predicted"/>
<organism evidence="1 2">
    <name type="scientific">Amycolatopsis rhizosphaerae</name>
    <dbReference type="NCBI Taxonomy" id="2053003"/>
    <lineage>
        <taxon>Bacteria</taxon>
        <taxon>Bacillati</taxon>
        <taxon>Actinomycetota</taxon>
        <taxon>Actinomycetes</taxon>
        <taxon>Pseudonocardiales</taxon>
        <taxon>Pseudonocardiaceae</taxon>
        <taxon>Amycolatopsis</taxon>
    </lineage>
</organism>
<sequence length="74" mass="7813">MVITNTVECGPRLQDEAAGIGRDHGWTHAAYVDAYGGDPYAEPEVPPRFAPVAAVYAAAYAEGVTAYLDDPADD</sequence>
<name>A0A557ZSI6_9PSEU</name>
<keyword evidence="2" id="KW-1185">Reference proteome</keyword>
<reference evidence="1 2" key="2">
    <citation type="submission" date="2019-08" db="EMBL/GenBank/DDBJ databases">
        <title>Amycolatopsis acidicola sp. nov., isolated from peat swamp forest soil.</title>
        <authorList>
            <person name="Srisuk N."/>
        </authorList>
    </citation>
    <scope>NUCLEOTIDE SEQUENCE [LARGE SCALE GENOMIC DNA]</scope>
    <source>
        <strain evidence="1 2">TBRC 6029</strain>
    </source>
</reference>
<dbReference type="Proteomes" id="UP000320011">
    <property type="component" value="Unassembled WGS sequence"/>
</dbReference>
<dbReference type="OrthoDB" id="9888600at2"/>
<comment type="caution">
    <text evidence="1">The sequence shown here is derived from an EMBL/GenBank/DDBJ whole genome shotgun (WGS) entry which is preliminary data.</text>
</comment>
<dbReference type="RefSeq" id="WP_144593495.1">
    <property type="nucleotide sequence ID" value="NZ_VJWX01000813.1"/>
</dbReference>
<accession>A0A557ZSI6</accession>
<protein>
    <submittedName>
        <fullName evidence="1">Uncharacterized protein</fullName>
    </submittedName>
</protein>
<dbReference type="AlphaFoldDB" id="A0A557ZSI6"/>
<evidence type="ECO:0000313" key="2">
    <source>
        <dbReference type="Proteomes" id="UP000320011"/>
    </source>
</evidence>